<sequence length="416" mass="49652">MEKENITQLIQEFMQKKDWEGFLNQIESINKEQKSNEFIRIAAAAYSQMLDLPEYTHDLRVLRGLAFLHYSDYITCNSYKGEKNKALPETKRECEKKAEEYFKQILRQDRQPRDLYRYAHLLYKAACDFHTKEHFVYLYEKKDQSYELYDEAVYRMEKRGRERQTALYSRACYGLCRCGLDTLSLHSTLLDELLLLYKIHLTPYGSSDMHCHRFLRMCYCIEQVRITEVLPRVIDNFSTVVHTHQQYEKSWDIYHMLGKIFDSAYQYFLCKQREDAYKSAEKYYQYACEIDFIRRREHLPVSGFAHMYTALLTLYIRGREENKFYAAWEKYNPVIHFSEGFRILSQIRWLIIKKDYSEAEKVLTIYINCGKWQPGLSRNKAIVLLDIISAASTGKTNTLTGTYTSFQLKQLQHLKS</sequence>
<dbReference type="EMBL" id="LEKT01000001">
    <property type="protein sequence ID" value="KMO87880.1"/>
    <property type="molecule type" value="Genomic_DNA"/>
</dbReference>
<evidence type="ECO:0000313" key="1">
    <source>
        <dbReference type="EMBL" id="KMO87880.1"/>
    </source>
</evidence>
<organism evidence="1 2">
    <name type="scientific">Megasphaera cerevisiae DSM 20462</name>
    <dbReference type="NCBI Taxonomy" id="1122219"/>
    <lineage>
        <taxon>Bacteria</taxon>
        <taxon>Bacillati</taxon>
        <taxon>Bacillota</taxon>
        <taxon>Negativicutes</taxon>
        <taxon>Veillonellales</taxon>
        <taxon>Veillonellaceae</taxon>
        <taxon>Megasphaera</taxon>
    </lineage>
</organism>
<evidence type="ECO:0000313" key="2">
    <source>
        <dbReference type="Proteomes" id="UP000036503"/>
    </source>
</evidence>
<dbReference type="InParanoid" id="A0A0J6WWH4"/>
<reference evidence="1 2" key="1">
    <citation type="submission" date="2015-06" db="EMBL/GenBank/DDBJ databases">
        <title>Draft genome sequence of beer spoilage bacterium Megasphaera cerevisiae type strain 20462.</title>
        <authorList>
            <person name="Kutumbaka K."/>
            <person name="Pasmowitz J."/>
            <person name="Mategko J."/>
            <person name="Reyes D."/>
            <person name="Friedrich A."/>
            <person name="Han S."/>
            <person name="Martens-Habbena W."/>
            <person name="Neal-McKinney J."/>
            <person name="Janagama H.K."/>
            <person name="Nadala C."/>
            <person name="Samadpour M."/>
        </authorList>
    </citation>
    <scope>NUCLEOTIDE SEQUENCE [LARGE SCALE GENOMIC DNA]</scope>
    <source>
        <strain evidence="1 2">DSM 20462</strain>
    </source>
</reference>
<dbReference type="PATRIC" id="fig|1122219.3.peg.85"/>
<comment type="caution">
    <text evidence="1">The sequence shown here is derived from an EMBL/GenBank/DDBJ whole genome shotgun (WGS) entry which is preliminary data.</text>
</comment>
<name>A0A0J6WWH4_9FIRM</name>
<dbReference type="AlphaFoldDB" id="A0A0J6WWH4"/>
<gene>
    <name evidence="1" type="ORF">AB840_00400</name>
</gene>
<keyword evidence="2" id="KW-1185">Reference proteome</keyword>
<dbReference type="Proteomes" id="UP000036503">
    <property type="component" value="Unassembled WGS sequence"/>
</dbReference>
<proteinExistence type="predicted"/>
<dbReference type="RefSeq" id="WP_048512840.1">
    <property type="nucleotide sequence ID" value="NZ_FUXD01000003.1"/>
</dbReference>
<dbReference type="OrthoDB" id="1625732at2"/>
<accession>A0A0J6WWH4</accession>
<protein>
    <submittedName>
        <fullName evidence="1">Uncharacterized protein</fullName>
    </submittedName>
</protein>